<organism evidence="2 3">
    <name type="scientific">Punica granatum</name>
    <name type="common">Pomegranate</name>
    <dbReference type="NCBI Taxonomy" id="22663"/>
    <lineage>
        <taxon>Eukaryota</taxon>
        <taxon>Viridiplantae</taxon>
        <taxon>Streptophyta</taxon>
        <taxon>Embryophyta</taxon>
        <taxon>Tracheophyta</taxon>
        <taxon>Spermatophyta</taxon>
        <taxon>Magnoliopsida</taxon>
        <taxon>eudicotyledons</taxon>
        <taxon>Gunneridae</taxon>
        <taxon>Pentapetalae</taxon>
        <taxon>rosids</taxon>
        <taxon>malvids</taxon>
        <taxon>Myrtales</taxon>
        <taxon>Lythraceae</taxon>
        <taxon>Punica</taxon>
    </lineage>
</organism>
<accession>A0A2I0IX08</accession>
<feature type="compositionally biased region" description="Polar residues" evidence="1">
    <location>
        <begin position="7"/>
        <end position="23"/>
    </location>
</feature>
<gene>
    <name evidence="2" type="ORF">CRG98_031073</name>
</gene>
<dbReference type="Proteomes" id="UP000233551">
    <property type="component" value="Unassembled WGS sequence"/>
</dbReference>
<reference evidence="2 3" key="1">
    <citation type="submission" date="2017-11" db="EMBL/GenBank/DDBJ databases">
        <title>De-novo sequencing of pomegranate (Punica granatum L.) genome.</title>
        <authorList>
            <person name="Akparov Z."/>
            <person name="Amiraslanov A."/>
            <person name="Hajiyeva S."/>
            <person name="Abbasov M."/>
            <person name="Kaur K."/>
            <person name="Hamwieh A."/>
            <person name="Solovyev V."/>
            <person name="Salamov A."/>
            <person name="Braich B."/>
            <person name="Kosarev P."/>
            <person name="Mahmoud A."/>
            <person name="Hajiyev E."/>
            <person name="Babayeva S."/>
            <person name="Izzatullayeva V."/>
            <person name="Mammadov A."/>
            <person name="Mammadov A."/>
            <person name="Sharifova S."/>
            <person name="Ojaghi J."/>
            <person name="Eynullazada K."/>
            <person name="Bayramov B."/>
            <person name="Abdulazimova A."/>
            <person name="Shahmuradov I."/>
        </authorList>
    </citation>
    <scope>NUCLEOTIDE SEQUENCE [LARGE SCALE GENOMIC DNA]</scope>
    <source>
        <strain evidence="3">cv. AG2017</strain>
        <tissue evidence="2">Leaf</tissue>
    </source>
</reference>
<dbReference type="EMBL" id="PGOL01002379">
    <property type="protein sequence ID" value="PKI48552.1"/>
    <property type="molecule type" value="Genomic_DNA"/>
</dbReference>
<comment type="caution">
    <text evidence="2">The sequence shown here is derived from an EMBL/GenBank/DDBJ whole genome shotgun (WGS) entry which is preliminary data.</text>
</comment>
<dbReference type="AlphaFoldDB" id="A0A2I0IX08"/>
<feature type="region of interest" description="Disordered" evidence="1">
    <location>
        <begin position="1"/>
        <end position="82"/>
    </location>
</feature>
<proteinExistence type="predicted"/>
<keyword evidence="3" id="KW-1185">Reference proteome</keyword>
<evidence type="ECO:0000313" key="2">
    <source>
        <dbReference type="EMBL" id="PKI48552.1"/>
    </source>
</evidence>
<sequence>MAHKTINGYSFSYIPYQQEQWKSSGPKRRERSDNDEEECGHSEKRRKRGGKKTKERGSKSWYEAEETEADTVDDQEYLEDED</sequence>
<evidence type="ECO:0000256" key="1">
    <source>
        <dbReference type="SAM" id="MobiDB-lite"/>
    </source>
</evidence>
<dbReference type="STRING" id="22663.A0A2I0IX08"/>
<protein>
    <submittedName>
        <fullName evidence="2">Uncharacterized protein</fullName>
    </submittedName>
</protein>
<name>A0A2I0IX08_PUNGR</name>
<feature type="compositionally biased region" description="Acidic residues" evidence="1">
    <location>
        <begin position="63"/>
        <end position="82"/>
    </location>
</feature>
<feature type="compositionally biased region" description="Basic residues" evidence="1">
    <location>
        <begin position="43"/>
        <end position="54"/>
    </location>
</feature>
<evidence type="ECO:0000313" key="3">
    <source>
        <dbReference type="Proteomes" id="UP000233551"/>
    </source>
</evidence>